<name>A0AAC9LM80_9FLAO</name>
<dbReference type="KEGG" id="lvn:BWR22_06235"/>
<accession>A0AAC9LM80</accession>
<evidence type="ECO:0000313" key="2">
    <source>
        <dbReference type="Proteomes" id="UP000187506"/>
    </source>
</evidence>
<reference evidence="1 2" key="1">
    <citation type="submission" date="2017-01" db="EMBL/GenBank/DDBJ databases">
        <title>Complete genome of Lacinutrix venerupis DOK2-8 isolated from seawater in Dokdo.</title>
        <authorList>
            <person name="Chi W.-J."/>
            <person name="Kim J.H."/>
        </authorList>
    </citation>
    <scope>NUCLEOTIDE SEQUENCE [LARGE SCALE GENOMIC DNA]</scope>
    <source>
        <strain evidence="1 2">DOK2-8</strain>
    </source>
</reference>
<dbReference type="Proteomes" id="UP000187506">
    <property type="component" value="Chromosome"/>
</dbReference>
<gene>
    <name evidence="1" type="ORF">BWR22_06235</name>
</gene>
<proteinExistence type="predicted"/>
<sequence>MSFAKLAPPKDFTVSFKNINRLSTNIQTFNKNIEMKAKINSLSGTAFNFAVDIRDNLVPKLKSIGLDLAACINIAEKEIKTFGENMVKICEALKVPNVDINELKGALKTALAQSQLVQKIINEGITPDLDLYERKLNGLISELSSEKLAIKDNDGVLKRHRNEILQKIKARTHTVSGVVETIWDAITFQLQDKLEKDERDLAQIQLQFNANSIAIGAASSMIGTLKSFDAEMDSQSRYWVVFSTLLHALDTDIQELLKAHDNDIESLYIELVESDWTAIKNAK</sequence>
<organism evidence="1 2">
    <name type="scientific">Lacinutrix venerupis</name>
    <dbReference type="NCBI Taxonomy" id="1486034"/>
    <lineage>
        <taxon>Bacteria</taxon>
        <taxon>Pseudomonadati</taxon>
        <taxon>Bacteroidota</taxon>
        <taxon>Flavobacteriia</taxon>
        <taxon>Flavobacteriales</taxon>
        <taxon>Flavobacteriaceae</taxon>
        <taxon>Lacinutrix</taxon>
    </lineage>
</organism>
<dbReference type="AlphaFoldDB" id="A0AAC9LM80"/>
<dbReference type="EMBL" id="CP019352">
    <property type="protein sequence ID" value="APX99921.1"/>
    <property type="molecule type" value="Genomic_DNA"/>
</dbReference>
<evidence type="ECO:0000313" key="1">
    <source>
        <dbReference type="EMBL" id="APX99921.1"/>
    </source>
</evidence>
<keyword evidence="2" id="KW-1185">Reference proteome</keyword>
<protein>
    <submittedName>
        <fullName evidence="1">Uncharacterized protein</fullName>
    </submittedName>
</protein>
<dbReference type="RefSeq" id="WP_076732688.1">
    <property type="nucleotide sequence ID" value="NZ_CP019352.1"/>
</dbReference>